<evidence type="ECO:0000313" key="13">
    <source>
        <dbReference type="EMBL" id="SDP27516.1"/>
    </source>
</evidence>
<dbReference type="InterPro" id="IPR038371">
    <property type="entry name" value="Cu_polyphenol_OxRdtase_sf"/>
</dbReference>
<dbReference type="NCBIfam" id="TIGR00726">
    <property type="entry name" value="peptidoglycan editing factor PgeF"/>
    <property type="match status" value="1"/>
</dbReference>
<evidence type="ECO:0000256" key="8">
    <source>
        <dbReference type="ARBA" id="ARBA00022833"/>
    </source>
</evidence>
<dbReference type="GO" id="GO:0005507">
    <property type="term" value="F:copper ion binding"/>
    <property type="evidence" value="ECO:0007669"/>
    <property type="project" value="TreeGrafter"/>
</dbReference>
<dbReference type="CDD" id="cd16833">
    <property type="entry name" value="YfiH"/>
    <property type="match status" value="1"/>
</dbReference>
<dbReference type="Pfam" id="PF02578">
    <property type="entry name" value="Cu-oxidase_4"/>
    <property type="match status" value="1"/>
</dbReference>
<accession>A0A1H0REP4</accession>
<evidence type="ECO:0000256" key="11">
    <source>
        <dbReference type="ARBA" id="ARBA00049893"/>
    </source>
</evidence>
<comment type="catalytic activity">
    <reaction evidence="9">
        <text>adenosine + H2O + H(+) = inosine + NH4(+)</text>
        <dbReference type="Rhea" id="RHEA:24408"/>
        <dbReference type="ChEBI" id="CHEBI:15377"/>
        <dbReference type="ChEBI" id="CHEBI:15378"/>
        <dbReference type="ChEBI" id="CHEBI:16335"/>
        <dbReference type="ChEBI" id="CHEBI:17596"/>
        <dbReference type="ChEBI" id="CHEBI:28938"/>
        <dbReference type="EC" id="3.5.4.4"/>
    </reaction>
    <physiologicalReaction direction="left-to-right" evidence="9">
        <dbReference type="Rhea" id="RHEA:24409"/>
    </physiologicalReaction>
</comment>
<dbReference type="STRING" id="930152.SAMN05216565_102159"/>
<keyword evidence="8" id="KW-0862">Zinc</keyword>
<evidence type="ECO:0000256" key="3">
    <source>
        <dbReference type="ARBA" id="ARBA00003215"/>
    </source>
</evidence>
<gene>
    <name evidence="13" type="ORF">SAMN05216565_102159</name>
</gene>
<keyword evidence="14" id="KW-1185">Reference proteome</keyword>
<evidence type="ECO:0000256" key="10">
    <source>
        <dbReference type="ARBA" id="ARBA00048968"/>
    </source>
</evidence>
<keyword evidence="7" id="KW-0378">Hydrolase</keyword>
<evidence type="ECO:0000256" key="1">
    <source>
        <dbReference type="ARBA" id="ARBA00000553"/>
    </source>
</evidence>
<evidence type="ECO:0000256" key="12">
    <source>
        <dbReference type="RuleBase" id="RU361274"/>
    </source>
</evidence>
<dbReference type="PANTHER" id="PTHR30616:SF2">
    <property type="entry name" value="PURINE NUCLEOSIDE PHOSPHORYLASE LACC1"/>
    <property type="match status" value="1"/>
</dbReference>
<evidence type="ECO:0000256" key="6">
    <source>
        <dbReference type="ARBA" id="ARBA00022723"/>
    </source>
</evidence>
<dbReference type="InterPro" id="IPR003730">
    <property type="entry name" value="Cu_polyphenol_OxRdtase"/>
</dbReference>
<dbReference type="PANTHER" id="PTHR30616">
    <property type="entry name" value="UNCHARACTERIZED PROTEIN YFIH"/>
    <property type="match status" value="1"/>
</dbReference>
<evidence type="ECO:0000256" key="5">
    <source>
        <dbReference type="ARBA" id="ARBA00022679"/>
    </source>
</evidence>
<dbReference type="SUPFAM" id="SSF64438">
    <property type="entry name" value="CNF1/YfiH-like putative cysteine hydrolases"/>
    <property type="match status" value="1"/>
</dbReference>
<comment type="cofactor">
    <cofactor evidence="2">
        <name>Zn(2+)</name>
        <dbReference type="ChEBI" id="CHEBI:29105"/>
    </cofactor>
</comment>
<evidence type="ECO:0000256" key="2">
    <source>
        <dbReference type="ARBA" id="ARBA00001947"/>
    </source>
</evidence>
<sequence>MCNEPFQHAPQKSLLHLNTFNSLSNEDHILAGFTTKNGGVSKGYFSSFNLGLHVNDDSDAVCTNRKLLGQHIDVPPENWVGCEQVHKASVVKVTRSMCGKGSLTYKDSIQGTDAIYTTESDVLLTLCFADCVPLYFYEPNYKLIGIAHAGWKGSVLDIAGEMIRAWEINENVNPQNIHVSIGPSIGPCCYIVDDFVINRIRDLDLGNEHVFFEVSPGQYGLDLKQLNERLMLSAGVPKENITSTSYCTSCNRDIFFSHRRDKGTTGRMLSFIGRKEV</sequence>
<dbReference type="AlphaFoldDB" id="A0A1H0REP4"/>
<dbReference type="Proteomes" id="UP000199159">
    <property type="component" value="Unassembled WGS sequence"/>
</dbReference>
<dbReference type="Gene3D" id="3.60.140.10">
    <property type="entry name" value="CNF1/YfiH-like putative cysteine hydrolases"/>
    <property type="match status" value="1"/>
</dbReference>
<dbReference type="EMBL" id="FNJU01000002">
    <property type="protein sequence ID" value="SDP27516.1"/>
    <property type="molecule type" value="Genomic_DNA"/>
</dbReference>
<reference evidence="14" key="1">
    <citation type="submission" date="2016-10" db="EMBL/GenBank/DDBJ databases">
        <authorList>
            <person name="Varghese N."/>
            <person name="Submissions S."/>
        </authorList>
    </citation>
    <scope>NUCLEOTIDE SEQUENCE [LARGE SCALE GENOMIC DNA]</scope>
    <source>
        <strain evidence="14">IBRC-M10078</strain>
    </source>
</reference>
<keyword evidence="5" id="KW-0808">Transferase</keyword>
<evidence type="ECO:0000256" key="9">
    <source>
        <dbReference type="ARBA" id="ARBA00047989"/>
    </source>
</evidence>
<proteinExistence type="inferred from homology"/>
<comment type="similarity">
    <text evidence="4 12">Belongs to the purine nucleoside phosphorylase YfiH/LACC1 family.</text>
</comment>
<evidence type="ECO:0000313" key="14">
    <source>
        <dbReference type="Proteomes" id="UP000199159"/>
    </source>
</evidence>
<evidence type="ECO:0000256" key="4">
    <source>
        <dbReference type="ARBA" id="ARBA00007353"/>
    </source>
</evidence>
<dbReference type="GO" id="GO:0017061">
    <property type="term" value="F:S-methyl-5-thioadenosine phosphorylase activity"/>
    <property type="evidence" value="ECO:0007669"/>
    <property type="project" value="UniProtKB-EC"/>
</dbReference>
<comment type="catalytic activity">
    <reaction evidence="10">
        <text>adenosine + phosphate = alpha-D-ribose 1-phosphate + adenine</text>
        <dbReference type="Rhea" id="RHEA:27642"/>
        <dbReference type="ChEBI" id="CHEBI:16335"/>
        <dbReference type="ChEBI" id="CHEBI:16708"/>
        <dbReference type="ChEBI" id="CHEBI:43474"/>
        <dbReference type="ChEBI" id="CHEBI:57720"/>
        <dbReference type="EC" id="2.4.2.1"/>
    </reaction>
    <physiologicalReaction direction="left-to-right" evidence="10">
        <dbReference type="Rhea" id="RHEA:27643"/>
    </physiologicalReaction>
</comment>
<protein>
    <recommendedName>
        <fullName evidence="12">Purine nucleoside phosphorylase</fullName>
    </recommendedName>
</protein>
<dbReference type="InterPro" id="IPR011324">
    <property type="entry name" value="Cytotoxic_necrot_fac-like_cat"/>
</dbReference>
<organism evidence="13 14">
    <name type="scientific">Litchfieldia salsa</name>
    <dbReference type="NCBI Taxonomy" id="930152"/>
    <lineage>
        <taxon>Bacteria</taxon>
        <taxon>Bacillati</taxon>
        <taxon>Bacillota</taxon>
        <taxon>Bacilli</taxon>
        <taxon>Bacillales</taxon>
        <taxon>Bacillaceae</taxon>
        <taxon>Litchfieldia</taxon>
    </lineage>
</organism>
<evidence type="ECO:0000256" key="7">
    <source>
        <dbReference type="ARBA" id="ARBA00022801"/>
    </source>
</evidence>
<dbReference type="RefSeq" id="WP_090850430.1">
    <property type="nucleotide sequence ID" value="NZ_FNJU01000002.1"/>
</dbReference>
<dbReference type="OrthoDB" id="4279at2"/>
<keyword evidence="6" id="KW-0479">Metal-binding</keyword>
<name>A0A1H0REP4_9BACI</name>
<comment type="catalytic activity">
    <reaction evidence="11">
        <text>S-methyl-5'-thioadenosine + phosphate = 5-(methylsulfanyl)-alpha-D-ribose 1-phosphate + adenine</text>
        <dbReference type="Rhea" id="RHEA:11852"/>
        <dbReference type="ChEBI" id="CHEBI:16708"/>
        <dbReference type="ChEBI" id="CHEBI:17509"/>
        <dbReference type="ChEBI" id="CHEBI:43474"/>
        <dbReference type="ChEBI" id="CHEBI:58533"/>
        <dbReference type="EC" id="2.4.2.28"/>
    </reaction>
    <physiologicalReaction direction="left-to-right" evidence="11">
        <dbReference type="Rhea" id="RHEA:11853"/>
    </physiologicalReaction>
</comment>
<comment type="catalytic activity">
    <reaction evidence="1">
        <text>inosine + phosphate = alpha-D-ribose 1-phosphate + hypoxanthine</text>
        <dbReference type="Rhea" id="RHEA:27646"/>
        <dbReference type="ChEBI" id="CHEBI:17368"/>
        <dbReference type="ChEBI" id="CHEBI:17596"/>
        <dbReference type="ChEBI" id="CHEBI:43474"/>
        <dbReference type="ChEBI" id="CHEBI:57720"/>
        <dbReference type="EC" id="2.4.2.1"/>
    </reaction>
    <physiologicalReaction direction="left-to-right" evidence="1">
        <dbReference type="Rhea" id="RHEA:27647"/>
    </physiologicalReaction>
</comment>
<dbReference type="GO" id="GO:0016787">
    <property type="term" value="F:hydrolase activity"/>
    <property type="evidence" value="ECO:0007669"/>
    <property type="project" value="UniProtKB-KW"/>
</dbReference>
<comment type="function">
    <text evidence="3">Purine nucleoside enzyme that catalyzes the phosphorolysis of adenosine and inosine nucleosides, yielding D-ribose 1-phosphate and the respective free bases, adenine and hypoxanthine. Also catalyzes the phosphorolysis of S-methyl-5'-thioadenosine into adenine and S-methyl-5-thio-alpha-D-ribose 1-phosphate. Also has adenosine deaminase activity.</text>
</comment>